<geneLocation type="plasmid" evidence="1">
    <name>pA2485</name>
</geneLocation>
<protein>
    <recommendedName>
        <fullName evidence="2">Abi family protein</fullName>
    </recommendedName>
</protein>
<dbReference type="Pfam" id="PF07751">
    <property type="entry name" value="Abi_2"/>
    <property type="match status" value="1"/>
</dbReference>
<sequence length="305" mass="35539">MQSFTLMSLLIPIPRKQTYQTFFNVNSESETQGVYQWHQDLAAEAFLILCDFEVIFRSKIHKAMASLNCYPNQDDWIVDSRQQQNLVKTLQRDMLSAKQAGRDFYPDARNYNLHSSFQLSKKDRQNFINLICEYIEKGKTSFTHDDLVASVSFGFWVSLLKRLEWLKKGSLINPYLKEIFPHSTKGFDSNHLKSILDTLNRIKSFRNRIGHHDSIMRIPEPVVGHADFYPRTVNQMINSLKILLLSLLDLVGDIDPQCSLAIEQSKNWKSFFLLLKIESFHVYRGNNGNLESYIICYLNDCYDNS</sequence>
<evidence type="ECO:0000313" key="1">
    <source>
        <dbReference type="EMBL" id="QID24200.1"/>
    </source>
</evidence>
<keyword evidence="1" id="KW-0614">Plasmid</keyword>
<evidence type="ECO:0008006" key="2">
    <source>
        <dbReference type="Google" id="ProtNLM"/>
    </source>
</evidence>
<dbReference type="EMBL" id="MN495625">
    <property type="protein sequence ID" value="QID24200.1"/>
    <property type="molecule type" value="Genomic_DNA"/>
</dbReference>
<dbReference type="AlphaFoldDB" id="A0A6G6APW7"/>
<proteinExistence type="predicted"/>
<name>A0A6G6APW7_ACIBA</name>
<organism evidence="1">
    <name type="scientific">Acinetobacter baumannii</name>
    <dbReference type="NCBI Taxonomy" id="470"/>
    <lineage>
        <taxon>Bacteria</taxon>
        <taxon>Pseudomonadati</taxon>
        <taxon>Pseudomonadota</taxon>
        <taxon>Gammaproteobacteria</taxon>
        <taxon>Moraxellales</taxon>
        <taxon>Moraxellaceae</taxon>
        <taxon>Acinetobacter</taxon>
        <taxon>Acinetobacter calcoaceticus/baumannii complex</taxon>
    </lineage>
</organism>
<dbReference type="RefSeq" id="WP_181715001.1">
    <property type="nucleotide sequence ID" value="NZ_MN495625.1"/>
</dbReference>
<dbReference type="InterPro" id="IPR011664">
    <property type="entry name" value="Abi_system_AbiD/AbiF-like"/>
</dbReference>
<accession>A0A6G6APW7</accession>
<reference evidence="1" key="1">
    <citation type="submission" date="2019-09" db="EMBL/GenBank/DDBJ databases">
        <authorList>
            <person name="Liu L."/>
        </authorList>
    </citation>
    <scope>NUCLEOTIDE SEQUENCE</scope>
    <source>
        <strain evidence="1">A2485</strain>
        <plasmid evidence="1">pA2485</plasmid>
    </source>
</reference>